<keyword evidence="4" id="KW-0479">Metal-binding</keyword>
<evidence type="ECO:0000256" key="1">
    <source>
        <dbReference type="ARBA" id="ARBA00004496"/>
    </source>
</evidence>
<protein>
    <recommendedName>
        <fullName evidence="6">FLZ-type domain-containing protein</fullName>
    </recommendedName>
</protein>
<keyword evidence="3" id="KW-0963">Cytoplasm</keyword>
<dbReference type="AlphaFoldDB" id="A0A8T3AC07"/>
<evidence type="ECO:0000256" key="3">
    <source>
        <dbReference type="ARBA" id="ARBA00022490"/>
    </source>
</evidence>
<accession>A0A8T3AC07</accession>
<gene>
    <name evidence="7" type="ORF">KFK09_024077</name>
</gene>
<dbReference type="Proteomes" id="UP000829196">
    <property type="component" value="Unassembled WGS sequence"/>
</dbReference>
<dbReference type="OrthoDB" id="673206at2759"/>
<dbReference type="InterPro" id="IPR007650">
    <property type="entry name" value="Zf-FLZ_dom"/>
</dbReference>
<name>A0A8T3AC07_DENNO</name>
<evidence type="ECO:0000256" key="5">
    <source>
        <dbReference type="PROSITE-ProRule" id="PRU01131"/>
    </source>
</evidence>
<comment type="similarity">
    <text evidence="2">Belongs to the FLZ family.</text>
</comment>
<evidence type="ECO:0000313" key="7">
    <source>
        <dbReference type="EMBL" id="KAI0493947.1"/>
    </source>
</evidence>
<dbReference type="Pfam" id="PF04570">
    <property type="entry name" value="zf-FLZ"/>
    <property type="match status" value="1"/>
</dbReference>
<organism evidence="7 8">
    <name type="scientific">Dendrobium nobile</name>
    <name type="common">Orchid</name>
    <dbReference type="NCBI Taxonomy" id="94219"/>
    <lineage>
        <taxon>Eukaryota</taxon>
        <taxon>Viridiplantae</taxon>
        <taxon>Streptophyta</taxon>
        <taxon>Embryophyta</taxon>
        <taxon>Tracheophyta</taxon>
        <taxon>Spermatophyta</taxon>
        <taxon>Magnoliopsida</taxon>
        <taxon>Liliopsida</taxon>
        <taxon>Asparagales</taxon>
        <taxon>Orchidaceae</taxon>
        <taxon>Epidendroideae</taxon>
        <taxon>Malaxideae</taxon>
        <taxon>Dendrobiinae</taxon>
        <taxon>Dendrobium</taxon>
    </lineage>
</organism>
<dbReference type="PANTHER" id="PTHR33059">
    <property type="entry name" value="FCS-LIKE ZINC FINGER 5"/>
    <property type="match status" value="1"/>
</dbReference>
<keyword evidence="8" id="KW-1185">Reference proteome</keyword>
<comment type="caution">
    <text evidence="7">The sequence shown here is derived from an EMBL/GenBank/DDBJ whole genome shotgun (WGS) entry which is preliminary data.</text>
</comment>
<sequence length="144" mass="16230">MEIYSSISSISSSSLTSTNSTIDSWIPPLISPTQVEFWYDDDEDEELLPMVPINFLEECGVCKRGLGTGRDAYIFGGEAVFCSEECRSEWMETKEHFDEDKRRMMKKINGAIVGERRDLQKKTCYSFGSDRAAEICRASTLVAG</sequence>
<proteinExistence type="inferred from homology"/>
<evidence type="ECO:0000259" key="6">
    <source>
        <dbReference type="PROSITE" id="PS51795"/>
    </source>
</evidence>
<feature type="domain" description="FLZ-type" evidence="6">
    <location>
        <begin position="54"/>
        <end position="98"/>
    </location>
</feature>
<dbReference type="GO" id="GO:0046872">
    <property type="term" value="F:metal ion binding"/>
    <property type="evidence" value="ECO:0007669"/>
    <property type="project" value="UniProtKB-KW"/>
</dbReference>
<evidence type="ECO:0000256" key="4">
    <source>
        <dbReference type="ARBA" id="ARBA00022723"/>
    </source>
</evidence>
<evidence type="ECO:0000313" key="8">
    <source>
        <dbReference type="Proteomes" id="UP000829196"/>
    </source>
</evidence>
<dbReference type="PROSITE" id="PS51795">
    <property type="entry name" value="ZF_FLZ"/>
    <property type="match status" value="1"/>
</dbReference>
<comment type="subcellular location">
    <subcellularLocation>
        <location evidence="1">Cytoplasm</location>
    </subcellularLocation>
</comment>
<dbReference type="PANTHER" id="PTHR33059:SF4">
    <property type="entry name" value="FCS-LIKE ZINC FINGER 5"/>
    <property type="match status" value="1"/>
</dbReference>
<evidence type="ECO:0000256" key="2">
    <source>
        <dbReference type="ARBA" id="ARBA00009374"/>
    </source>
</evidence>
<reference evidence="7" key="1">
    <citation type="journal article" date="2022" name="Front. Genet.">
        <title>Chromosome-Scale Assembly of the Dendrobium nobile Genome Provides Insights Into the Molecular Mechanism of the Biosynthesis of the Medicinal Active Ingredient of Dendrobium.</title>
        <authorList>
            <person name="Xu Q."/>
            <person name="Niu S.-C."/>
            <person name="Li K.-L."/>
            <person name="Zheng P.-J."/>
            <person name="Zhang X.-J."/>
            <person name="Jia Y."/>
            <person name="Liu Y."/>
            <person name="Niu Y.-X."/>
            <person name="Yu L.-H."/>
            <person name="Chen D.-F."/>
            <person name="Zhang G.-Q."/>
        </authorList>
    </citation>
    <scope>NUCLEOTIDE SEQUENCE</scope>
    <source>
        <tissue evidence="7">Leaf</tissue>
    </source>
</reference>
<dbReference type="GO" id="GO:0005737">
    <property type="term" value="C:cytoplasm"/>
    <property type="evidence" value="ECO:0007669"/>
    <property type="project" value="UniProtKB-SubCell"/>
</dbReference>
<feature type="zinc finger region" description="FLZ-type" evidence="5">
    <location>
        <begin position="54"/>
        <end position="98"/>
    </location>
</feature>
<dbReference type="EMBL" id="JAGYWB010000017">
    <property type="protein sequence ID" value="KAI0493947.1"/>
    <property type="molecule type" value="Genomic_DNA"/>
</dbReference>